<sequence length="151" mass="17164">MFSPESRLRHAVADTFAMVVYCSVVNMMIEVFLSGMSFEQSLSSRLVAIPVNILIAWPYGFYRDAFMRFTKRYSQASWAKNLADILAYVTFQSPVYVAILWSVGADWNQIVAAVSSNIIVSMLMGAAYGYFLDYCRRLFRISGYRNAKAEV</sequence>
<gene>
    <name evidence="8" type="primary">alaE</name>
    <name evidence="9" type="ORF">M979_2561</name>
</gene>
<keyword evidence="1 8" id="KW-0813">Transport</keyword>
<feature type="transmembrane region" description="Helical" evidence="8">
    <location>
        <begin position="42"/>
        <end position="62"/>
    </location>
</feature>
<feature type="transmembrane region" description="Helical" evidence="8">
    <location>
        <begin position="110"/>
        <end position="131"/>
    </location>
</feature>
<dbReference type="GO" id="GO:0005886">
    <property type="term" value="C:plasma membrane"/>
    <property type="evidence" value="ECO:0007669"/>
    <property type="project" value="UniProtKB-SubCell"/>
</dbReference>
<proteinExistence type="inferred from homology"/>
<evidence type="ECO:0000256" key="4">
    <source>
        <dbReference type="ARBA" id="ARBA00022692"/>
    </source>
</evidence>
<evidence type="ECO:0000313" key="9">
    <source>
        <dbReference type="EMBL" id="OAT16546.1"/>
    </source>
</evidence>
<keyword evidence="7 8" id="KW-0472">Membrane</keyword>
<dbReference type="Proteomes" id="UP000078286">
    <property type="component" value="Unassembled WGS sequence"/>
</dbReference>
<evidence type="ECO:0000256" key="7">
    <source>
        <dbReference type="ARBA" id="ARBA00023136"/>
    </source>
</evidence>
<dbReference type="RefSeq" id="WP_034457408.1">
    <property type="nucleotide sequence ID" value="NZ_LXEO01000038.1"/>
</dbReference>
<protein>
    <recommendedName>
        <fullName evidence="8">L-alanine exporter AlaE</fullName>
    </recommendedName>
</protein>
<dbReference type="PATRIC" id="fig|1354255.3.peg.2642"/>
<evidence type="ECO:0000256" key="6">
    <source>
        <dbReference type="ARBA" id="ARBA00022989"/>
    </source>
</evidence>
<comment type="function">
    <text evidence="8">Exports L-alanine.</text>
</comment>
<comment type="similarity">
    <text evidence="8">Belongs to the AlaE exporter family.</text>
</comment>
<dbReference type="GO" id="GO:0034639">
    <property type="term" value="F:L-amino acid efflux transmembrane transporter activity"/>
    <property type="evidence" value="ECO:0007669"/>
    <property type="project" value="UniProtKB-UniRule"/>
</dbReference>
<dbReference type="EMBL" id="LXEO01000038">
    <property type="protein sequence ID" value="OAT16546.1"/>
    <property type="molecule type" value="Genomic_DNA"/>
</dbReference>
<feature type="transmembrane region" description="Helical" evidence="8">
    <location>
        <begin position="12"/>
        <end position="36"/>
    </location>
</feature>
<keyword evidence="10" id="KW-1185">Reference proteome</keyword>
<organism evidence="9 10">
    <name type="scientific">Buttiauxella noackiae ATCC 51607</name>
    <dbReference type="NCBI Taxonomy" id="1354255"/>
    <lineage>
        <taxon>Bacteria</taxon>
        <taxon>Pseudomonadati</taxon>
        <taxon>Pseudomonadota</taxon>
        <taxon>Gammaproteobacteria</taxon>
        <taxon>Enterobacterales</taxon>
        <taxon>Enterobacteriaceae</taxon>
        <taxon>Buttiauxella</taxon>
    </lineage>
</organism>
<evidence type="ECO:0000313" key="10">
    <source>
        <dbReference type="Proteomes" id="UP000078286"/>
    </source>
</evidence>
<evidence type="ECO:0000256" key="8">
    <source>
        <dbReference type="HAMAP-Rule" id="MF_00914"/>
    </source>
</evidence>
<evidence type="ECO:0000256" key="2">
    <source>
        <dbReference type="ARBA" id="ARBA00022475"/>
    </source>
</evidence>
<comment type="subcellular location">
    <subcellularLocation>
        <location evidence="8">Cell inner membrane</location>
        <topology evidence="8">Multi-pass membrane protein</topology>
    </subcellularLocation>
</comment>
<keyword evidence="4 8" id="KW-0812">Transmembrane</keyword>
<keyword evidence="2 8" id="KW-1003">Cell membrane</keyword>
<keyword evidence="3 8" id="KW-0997">Cell inner membrane</keyword>
<evidence type="ECO:0000256" key="3">
    <source>
        <dbReference type="ARBA" id="ARBA00022519"/>
    </source>
</evidence>
<reference evidence="9 10" key="1">
    <citation type="submission" date="2016-04" db="EMBL/GenBank/DDBJ databases">
        <title>ATOL: Assembling a taxonomically balanced genome-scale reconstruction of the evolutionary history of the Enterobacteriaceae.</title>
        <authorList>
            <person name="Plunkett G.III."/>
            <person name="Neeno-Eckwall E.C."/>
            <person name="Glasner J.D."/>
            <person name="Perna N.T."/>
        </authorList>
    </citation>
    <scope>NUCLEOTIDE SEQUENCE [LARGE SCALE GENOMIC DNA]</scope>
    <source>
        <strain evidence="9 10">ATCC 51607</strain>
    </source>
</reference>
<feature type="transmembrane region" description="Helical" evidence="8">
    <location>
        <begin position="82"/>
        <end position="104"/>
    </location>
</feature>
<comment type="caution">
    <text evidence="9">The sequence shown here is derived from an EMBL/GenBank/DDBJ whole genome shotgun (WGS) entry which is preliminary data.</text>
</comment>
<dbReference type="GO" id="GO:0032973">
    <property type="term" value="P:amino acid export across plasma membrane"/>
    <property type="evidence" value="ECO:0007669"/>
    <property type="project" value="UniProtKB-UniRule"/>
</dbReference>
<dbReference type="InterPro" id="IPR010574">
    <property type="entry name" value="Ala_export_AlaE"/>
</dbReference>
<evidence type="ECO:0000256" key="1">
    <source>
        <dbReference type="ARBA" id="ARBA00022448"/>
    </source>
</evidence>
<keyword evidence="5 8" id="KW-0029">Amino-acid transport</keyword>
<dbReference type="AlphaFoldDB" id="A0A1B7HLM7"/>
<name>A0A1B7HLM7_9ENTR</name>
<accession>A0A1B7HLM7</accession>
<keyword evidence="6 8" id="KW-1133">Transmembrane helix</keyword>
<dbReference type="HAMAP" id="MF_00914">
    <property type="entry name" value="L_Ala_exporter"/>
    <property type="match status" value="1"/>
</dbReference>
<dbReference type="Pfam" id="PF06610">
    <property type="entry name" value="AlaE"/>
    <property type="match status" value="1"/>
</dbReference>
<evidence type="ECO:0000256" key="5">
    <source>
        <dbReference type="ARBA" id="ARBA00022970"/>
    </source>
</evidence>